<evidence type="ECO:0000256" key="4">
    <source>
        <dbReference type="ARBA" id="ARBA00023163"/>
    </source>
</evidence>
<comment type="caution">
    <text evidence="6">The sequence shown here is derived from an EMBL/GenBank/DDBJ whole genome shotgun (WGS) entry which is preliminary data.</text>
</comment>
<evidence type="ECO:0000313" key="6">
    <source>
        <dbReference type="EMBL" id="MBU9847000.1"/>
    </source>
</evidence>
<name>A0ABS6LJ89_9GAMM</name>
<dbReference type="InterPro" id="IPR005119">
    <property type="entry name" value="LysR_subst-bd"/>
</dbReference>
<keyword evidence="4" id="KW-0804">Transcription</keyword>
<accession>A0ABS6LJ89</accession>
<evidence type="ECO:0000313" key="7">
    <source>
        <dbReference type="Proteomes" id="UP000739284"/>
    </source>
</evidence>
<dbReference type="CDD" id="cd08422">
    <property type="entry name" value="PBP2_CrgA_like"/>
    <property type="match status" value="1"/>
</dbReference>
<gene>
    <name evidence="6" type="ORF">J1784_18545</name>
</gene>
<dbReference type="PANTHER" id="PTHR30537">
    <property type="entry name" value="HTH-TYPE TRANSCRIPTIONAL REGULATOR"/>
    <property type="match status" value="1"/>
</dbReference>
<dbReference type="PROSITE" id="PS50931">
    <property type="entry name" value="HTH_LYSR"/>
    <property type="match status" value="1"/>
</dbReference>
<dbReference type="Pfam" id="PF03466">
    <property type="entry name" value="LysR_substrate"/>
    <property type="match status" value="1"/>
</dbReference>
<feature type="domain" description="HTH lysR-type" evidence="5">
    <location>
        <begin position="1"/>
        <end position="59"/>
    </location>
</feature>
<proteinExistence type="inferred from homology"/>
<comment type="similarity">
    <text evidence="1">Belongs to the LysR transcriptional regulatory family.</text>
</comment>
<evidence type="ECO:0000256" key="1">
    <source>
        <dbReference type="ARBA" id="ARBA00009437"/>
    </source>
</evidence>
<dbReference type="EMBL" id="JAFMOY010000130">
    <property type="protein sequence ID" value="MBU9847000.1"/>
    <property type="molecule type" value="Genomic_DNA"/>
</dbReference>
<keyword evidence="2" id="KW-0805">Transcription regulation</keyword>
<dbReference type="InterPro" id="IPR000847">
    <property type="entry name" value="LysR_HTH_N"/>
</dbReference>
<dbReference type="Proteomes" id="UP000739284">
    <property type="component" value="Unassembled WGS sequence"/>
</dbReference>
<dbReference type="InterPro" id="IPR058163">
    <property type="entry name" value="LysR-type_TF_proteobact-type"/>
</dbReference>
<reference evidence="6 7" key="1">
    <citation type="submission" date="2021-03" db="EMBL/GenBank/DDBJ databases">
        <title>Five novel Rahnella species.</title>
        <authorList>
            <person name="Brady C."/>
            <person name="Asselin J."/>
            <person name="Beer S."/>
            <person name="Bruberg M.B."/>
            <person name="Crampton B."/>
            <person name="Venter S."/>
            <person name="Arnold D."/>
            <person name="Denman S."/>
        </authorList>
    </citation>
    <scope>NUCLEOTIDE SEQUENCE [LARGE SCALE GENOMIC DNA]</scope>
    <source>
        <strain evidence="6 7">FRB 231</strain>
    </source>
</reference>
<dbReference type="RefSeq" id="WP_217150400.1">
    <property type="nucleotide sequence ID" value="NZ_JAFMOY010000130.1"/>
</dbReference>
<evidence type="ECO:0000256" key="2">
    <source>
        <dbReference type="ARBA" id="ARBA00023015"/>
    </source>
</evidence>
<organism evidence="6 7">
    <name type="scientific">Rahnella ecdela</name>
    <dbReference type="NCBI Taxonomy" id="2816250"/>
    <lineage>
        <taxon>Bacteria</taxon>
        <taxon>Pseudomonadati</taxon>
        <taxon>Pseudomonadota</taxon>
        <taxon>Gammaproteobacteria</taxon>
        <taxon>Enterobacterales</taxon>
        <taxon>Yersiniaceae</taxon>
        <taxon>Rahnella</taxon>
    </lineage>
</organism>
<keyword evidence="3" id="KW-0238">DNA-binding</keyword>
<keyword evidence="7" id="KW-1185">Reference proteome</keyword>
<evidence type="ECO:0000259" key="5">
    <source>
        <dbReference type="PROSITE" id="PS50931"/>
    </source>
</evidence>
<evidence type="ECO:0000256" key="3">
    <source>
        <dbReference type="ARBA" id="ARBA00023125"/>
    </source>
</evidence>
<sequence length="301" mass="32796">MDRFMSLSVFVSAVEEGSIAAAGRRFGLSAVMAGRYLSTLEKSLSVRLIERTTHKLNLTDAGQAYFVRSKHILEALEQANEEAADRQTTPRGALRIAAPVTFGSMYLGPVIAKFMADFPEIEVALQLQDRFVSLVEEGVDIAVRIGTLPDSDQVARKITDYRLMACASPDYLAKAGMPERPSDLQTHQLLGYIGAVTAQPWSFVNEQGQPVSLDCRCRFLANNTAVMLDVALCGTGIVYGPDFVFARALAEGTLVPVLPAYTCPALPLHAITPTAKHVNFKTRLFIDRLKQAFGTDVPNVS</sequence>
<dbReference type="PANTHER" id="PTHR30537:SF5">
    <property type="entry name" value="HTH-TYPE TRANSCRIPTIONAL ACTIVATOR TTDR-RELATED"/>
    <property type="match status" value="1"/>
</dbReference>
<protein>
    <submittedName>
        <fullName evidence="6">LysR family transcriptional regulator</fullName>
    </submittedName>
</protein>
<dbReference type="Pfam" id="PF00126">
    <property type="entry name" value="HTH_1"/>
    <property type="match status" value="1"/>
</dbReference>